<reference evidence="10 11" key="1">
    <citation type="journal article" date="2017" name="PLoS Biol.">
        <title>The sea cucumber genome provides insights into morphological evolution and visceral regeneration.</title>
        <authorList>
            <person name="Zhang X."/>
            <person name="Sun L."/>
            <person name="Yuan J."/>
            <person name="Sun Y."/>
            <person name="Gao Y."/>
            <person name="Zhang L."/>
            <person name="Li S."/>
            <person name="Dai H."/>
            <person name="Hamel J.F."/>
            <person name="Liu C."/>
            <person name="Yu Y."/>
            <person name="Liu S."/>
            <person name="Lin W."/>
            <person name="Guo K."/>
            <person name="Jin S."/>
            <person name="Xu P."/>
            <person name="Storey K.B."/>
            <person name="Huan P."/>
            <person name="Zhang T."/>
            <person name="Zhou Y."/>
            <person name="Zhang J."/>
            <person name="Lin C."/>
            <person name="Li X."/>
            <person name="Xing L."/>
            <person name="Huo D."/>
            <person name="Sun M."/>
            <person name="Wang L."/>
            <person name="Mercier A."/>
            <person name="Li F."/>
            <person name="Yang H."/>
            <person name="Xiang J."/>
        </authorList>
    </citation>
    <scope>NUCLEOTIDE SEQUENCE [LARGE SCALE GENOMIC DNA]</scope>
    <source>
        <strain evidence="10">Shaxun</strain>
        <tissue evidence="10">Muscle</tissue>
    </source>
</reference>
<evidence type="ECO:0000256" key="7">
    <source>
        <dbReference type="SAM" id="Phobius"/>
    </source>
</evidence>
<evidence type="ECO:0000313" key="11">
    <source>
        <dbReference type="Proteomes" id="UP000230750"/>
    </source>
</evidence>
<protein>
    <recommendedName>
        <fullName evidence="9">WSC domain-containing protein</fullName>
    </recommendedName>
</protein>
<evidence type="ECO:0000256" key="4">
    <source>
        <dbReference type="ARBA" id="ARBA00022989"/>
    </source>
</evidence>
<evidence type="ECO:0000313" key="10">
    <source>
        <dbReference type="EMBL" id="PIK52231.1"/>
    </source>
</evidence>
<proteinExistence type="predicted"/>
<keyword evidence="11" id="KW-1185">Reference proteome</keyword>
<comment type="subcellular location">
    <subcellularLocation>
        <location evidence="1">Membrane</location>
        <topology evidence="1">Single-pass membrane protein</topology>
    </subcellularLocation>
</comment>
<dbReference type="STRING" id="307972.A0A2G8KW60"/>
<feature type="transmembrane region" description="Helical" evidence="7">
    <location>
        <begin position="262"/>
        <end position="282"/>
    </location>
</feature>
<dbReference type="PROSITE" id="PS51212">
    <property type="entry name" value="WSC"/>
    <property type="match status" value="1"/>
</dbReference>
<feature type="chain" id="PRO_5013600647" description="WSC domain-containing protein" evidence="8">
    <location>
        <begin position="20"/>
        <end position="409"/>
    </location>
</feature>
<evidence type="ECO:0000256" key="3">
    <source>
        <dbReference type="ARBA" id="ARBA00022729"/>
    </source>
</evidence>
<dbReference type="AlphaFoldDB" id="A0A2G8KW60"/>
<evidence type="ECO:0000256" key="6">
    <source>
        <dbReference type="ARBA" id="ARBA00023180"/>
    </source>
</evidence>
<evidence type="ECO:0000259" key="9">
    <source>
        <dbReference type="PROSITE" id="PS51212"/>
    </source>
</evidence>
<keyword evidence="2 7" id="KW-0812">Transmembrane</keyword>
<keyword evidence="6" id="KW-0325">Glycoprotein</keyword>
<name>A0A2G8KW60_STIJA</name>
<comment type="caution">
    <text evidence="10">The sequence shown here is derived from an EMBL/GenBank/DDBJ whole genome shotgun (WGS) entry which is preliminary data.</text>
</comment>
<dbReference type="OrthoDB" id="5985073at2759"/>
<organism evidence="10 11">
    <name type="scientific">Stichopus japonicus</name>
    <name type="common">Sea cucumber</name>
    <dbReference type="NCBI Taxonomy" id="307972"/>
    <lineage>
        <taxon>Eukaryota</taxon>
        <taxon>Metazoa</taxon>
        <taxon>Echinodermata</taxon>
        <taxon>Eleutherozoa</taxon>
        <taxon>Echinozoa</taxon>
        <taxon>Holothuroidea</taxon>
        <taxon>Aspidochirotacea</taxon>
        <taxon>Aspidochirotida</taxon>
        <taxon>Stichopodidae</taxon>
        <taxon>Apostichopus</taxon>
    </lineage>
</organism>
<evidence type="ECO:0000256" key="8">
    <source>
        <dbReference type="SAM" id="SignalP"/>
    </source>
</evidence>
<dbReference type="Pfam" id="PF01822">
    <property type="entry name" value="WSC"/>
    <property type="match status" value="1"/>
</dbReference>
<keyword evidence="4 7" id="KW-1133">Transmembrane helix</keyword>
<gene>
    <name evidence="10" type="ORF">BSL78_10893</name>
</gene>
<evidence type="ECO:0000256" key="2">
    <source>
        <dbReference type="ARBA" id="ARBA00022692"/>
    </source>
</evidence>
<dbReference type="GO" id="GO:0005886">
    <property type="term" value="C:plasma membrane"/>
    <property type="evidence" value="ECO:0007669"/>
    <property type="project" value="TreeGrafter"/>
</dbReference>
<accession>A0A2G8KW60</accession>
<evidence type="ECO:0000256" key="1">
    <source>
        <dbReference type="ARBA" id="ARBA00004167"/>
    </source>
</evidence>
<dbReference type="InterPro" id="IPR051836">
    <property type="entry name" value="Kremen_rcpt"/>
</dbReference>
<dbReference type="InterPro" id="IPR002889">
    <property type="entry name" value="WSC_carb-bd"/>
</dbReference>
<keyword evidence="5 7" id="KW-0472">Membrane</keyword>
<dbReference type="PANTHER" id="PTHR24269:SF16">
    <property type="entry name" value="PROTEIN SLG1"/>
    <property type="match status" value="1"/>
</dbReference>
<dbReference type="PANTHER" id="PTHR24269">
    <property type="entry name" value="KREMEN PROTEIN"/>
    <property type="match status" value="1"/>
</dbReference>
<dbReference type="SMART" id="SM00321">
    <property type="entry name" value="WSC"/>
    <property type="match status" value="2"/>
</dbReference>
<evidence type="ECO:0000256" key="5">
    <source>
        <dbReference type="ARBA" id="ARBA00023136"/>
    </source>
</evidence>
<dbReference type="Proteomes" id="UP000230750">
    <property type="component" value="Unassembled WGS sequence"/>
</dbReference>
<keyword evidence="3 8" id="KW-0732">Signal</keyword>
<sequence length="409" mass="45442">MEYFFTVGFLVLLFARCPASSTCREYIGCFPTSSDVMREKTTDAMMTVSMCSNKCAELNYTVYGLIYGNRCHCGMITDVINITRDLEPASRCNTLCSGVDRCGANKHMAVYKGNEYRGCYDDCGQHSTFNPINDLTLEVCADECRNSTFWSVLHGNKCSCRSQMPPNSTRKDDKHCKENGEKCTGGEKCGASGYIDLYVNIVYHDPTVTICPGRSSTDSQSTDPSGTLYPERLPSSTQSTALIKWQLIFLNGPIVVTTVTGISAFILGCLSVIGVQCVLRIFQRRKLLKQDRQKTSENTPGMMISFINDSLSNETSLDNFIKDTPPQPREYTRVIDNMESGQLLPPMSEYARAIENLEIGQFPHAAHTSNQNKLHTMNDCGKYTNETYGIVGAAVPLPEPQVVKNIKCF</sequence>
<feature type="domain" description="WSC" evidence="9">
    <location>
        <begin position="23"/>
        <end position="114"/>
    </location>
</feature>
<dbReference type="EMBL" id="MRZV01000338">
    <property type="protein sequence ID" value="PIK52231.1"/>
    <property type="molecule type" value="Genomic_DNA"/>
</dbReference>
<feature type="signal peptide" evidence="8">
    <location>
        <begin position="1"/>
        <end position="19"/>
    </location>
</feature>